<proteinExistence type="predicted"/>
<evidence type="ECO:0000256" key="1">
    <source>
        <dbReference type="SAM" id="SignalP"/>
    </source>
</evidence>
<protein>
    <submittedName>
        <fullName evidence="2">Lipase LipV</fullName>
    </submittedName>
</protein>
<dbReference type="InterPro" id="IPR029058">
    <property type="entry name" value="AB_hydrolase_fold"/>
</dbReference>
<dbReference type="Gene3D" id="3.40.50.1820">
    <property type="entry name" value="alpha/beta hydrolase"/>
    <property type="match status" value="1"/>
</dbReference>
<evidence type="ECO:0000313" key="3">
    <source>
        <dbReference type="Proteomes" id="UP000325466"/>
    </source>
</evidence>
<dbReference type="InterPro" id="IPR002918">
    <property type="entry name" value="Lipase_EstA/Esterase_EstB"/>
</dbReference>
<dbReference type="PANTHER" id="PTHR32015:SF1">
    <property type="entry name" value="LIPASE"/>
    <property type="match status" value="1"/>
</dbReference>
<dbReference type="Pfam" id="PF01674">
    <property type="entry name" value="Lipase_2"/>
    <property type="match status" value="1"/>
</dbReference>
<comment type="caution">
    <text evidence="2">The sequence shown here is derived from an EMBL/GenBank/DDBJ whole genome shotgun (WGS) entry which is preliminary data.</text>
</comment>
<organism evidence="2 3">
    <name type="scientific">Rhodococcus aetherivorans</name>
    <dbReference type="NCBI Taxonomy" id="191292"/>
    <lineage>
        <taxon>Bacteria</taxon>
        <taxon>Bacillati</taxon>
        <taxon>Actinomycetota</taxon>
        <taxon>Actinomycetes</taxon>
        <taxon>Mycobacteriales</taxon>
        <taxon>Nocardiaceae</taxon>
        <taxon>Rhodococcus</taxon>
    </lineage>
</organism>
<keyword evidence="3" id="KW-1185">Reference proteome</keyword>
<keyword evidence="1" id="KW-0732">Signal</keyword>
<feature type="chain" id="PRO_5045826078" evidence="1">
    <location>
        <begin position="25"/>
        <end position="302"/>
    </location>
</feature>
<name>A0ABQ0YLN9_9NOCA</name>
<dbReference type="EMBL" id="BLAH01000084">
    <property type="protein sequence ID" value="GES37422.1"/>
    <property type="molecule type" value="Genomic_DNA"/>
</dbReference>
<accession>A0ABQ0YLN9</accession>
<dbReference type="RefSeq" id="WP_037201111.1">
    <property type="nucleotide sequence ID" value="NZ_JAWLKG010000004.1"/>
</dbReference>
<sequence length="302" mass="31544">MTVRLAALLTAAALGVLLPAPAGAAPVALPVPYDLPDPSIVELANPGGSAPGSNDWTCRPSKTRPEPVVLVHNSSGNRQIAWQTFAPLLANEGYCVFALTFGAPAAPWPVSAVGGLGPIARSAQELSDFVDHVLAETGAGKVDLLGHSQGTLVSAYWVRHVGGATKVDQVVGLAPLWQGADVFPTLDLPQEIAESGSARPAFEAACPACQEMRPGSSFLRTFNEDGPFAEGVRYTNVLTTHDDVVVPYTNGRAEGPNVTNIVLQDICRPALTSHLEMLADRLTASLVLAELDATRSPPTGCQ</sequence>
<dbReference type="SUPFAM" id="SSF53474">
    <property type="entry name" value="alpha/beta-Hydrolases"/>
    <property type="match status" value="1"/>
</dbReference>
<evidence type="ECO:0000313" key="2">
    <source>
        <dbReference type="EMBL" id="GES37422.1"/>
    </source>
</evidence>
<gene>
    <name evidence="2" type="ORF">RAJCM14343_2676</name>
</gene>
<reference evidence="2 3" key="1">
    <citation type="journal article" date="2018" name="Biodegradation">
        <title>1,4-Dioxane degradation characteristics of Rhodococcus aetherivorans JCM 14343.</title>
        <authorList>
            <person name="Inoue D."/>
            <person name="Tsunoda T."/>
            <person name="Yamamoto N."/>
            <person name="Ike M."/>
            <person name="Sei K."/>
        </authorList>
    </citation>
    <scope>NUCLEOTIDE SEQUENCE [LARGE SCALE GENOMIC DNA]</scope>
    <source>
        <strain evidence="2 3">JCM 14343</strain>
    </source>
</reference>
<feature type="signal peptide" evidence="1">
    <location>
        <begin position="1"/>
        <end position="24"/>
    </location>
</feature>
<dbReference type="Proteomes" id="UP000325466">
    <property type="component" value="Unassembled WGS sequence"/>
</dbReference>
<dbReference type="PANTHER" id="PTHR32015">
    <property type="entry name" value="FASTING INDUCED LIPASE"/>
    <property type="match status" value="1"/>
</dbReference>